<proteinExistence type="predicted"/>
<reference evidence="1 2" key="1">
    <citation type="submission" date="2020-08" db="EMBL/GenBank/DDBJ databases">
        <title>Sequencing the genomes of 1000 actinobacteria strains.</title>
        <authorList>
            <person name="Klenk H.-P."/>
        </authorList>
    </citation>
    <scope>NUCLEOTIDE SEQUENCE [LARGE SCALE GENOMIC DNA]</scope>
    <source>
        <strain evidence="1 2">DSM 46887</strain>
    </source>
</reference>
<keyword evidence="2" id="KW-1185">Reference proteome</keyword>
<dbReference type="GO" id="GO:0006281">
    <property type="term" value="P:DNA repair"/>
    <property type="evidence" value="ECO:0007669"/>
    <property type="project" value="InterPro"/>
</dbReference>
<sequence length="162" mass="17511">MTAPLLIITVKGTPAGQGNLKTGAHGKSYHANGGELRNWRERIRGAALDALGRHEWVGLGRTTPCLQCDVVRKRHAELLGPVRLETVATVAKPRTATAEWPITRSSSDWDHYARAIGDALTGVVYADDSQVIDGRLIKSFPHVHEHALGEPGAVIRVWGVGT</sequence>
<dbReference type="InterPro" id="IPR036614">
    <property type="entry name" value="RusA-like_sf"/>
</dbReference>
<dbReference type="GO" id="GO:0006310">
    <property type="term" value="P:DNA recombination"/>
    <property type="evidence" value="ECO:0007669"/>
    <property type="project" value="InterPro"/>
</dbReference>
<protein>
    <submittedName>
        <fullName evidence="1">Uncharacterized protein</fullName>
    </submittedName>
</protein>
<name>A0A7W9IGF5_9ACTN</name>
<accession>A0A7W9IGF5</accession>
<dbReference type="Proteomes" id="UP000540685">
    <property type="component" value="Unassembled WGS sequence"/>
</dbReference>
<dbReference type="SUPFAM" id="SSF103084">
    <property type="entry name" value="Holliday junction resolvase RusA"/>
    <property type="match status" value="1"/>
</dbReference>
<dbReference type="Gene3D" id="3.30.1330.70">
    <property type="entry name" value="Holliday junction resolvase RusA"/>
    <property type="match status" value="1"/>
</dbReference>
<gene>
    <name evidence="1" type="ORF">F4562_003352</name>
</gene>
<dbReference type="AlphaFoldDB" id="A0A7W9IGF5"/>
<dbReference type="EMBL" id="JACHMP010000001">
    <property type="protein sequence ID" value="MBB5820290.1"/>
    <property type="molecule type" value="Genomic_DNA"/>
</dbReference>
<organism evidence="1 2">
    <name type="scientific">Streptosporangium becharense</name>
    <dbReference type="NCBI Taxonomy" id="1816182"/>
    <lineage>
        <taxon>Bacteria</taxon>
        <taxon>Bacillati</taxon>
        <taxon>Actinomycetota</taxon>
        <taxon>Actinomycetes</taxon>
        <taxon>Streptosporangiales</taxon>
        <taxon>Streptosporangiaceae</taxon>
        <taxon>Streptosporangium</taxon>
    </lineage>
</organism>
<dbReference type="InterPro" id="IPR008822">
    <property type="entry name" value="Endonuclease_RusA-like"/>
</dbReference>
<dbReference type="Pfam" id="PF05866">
    <property type="entry name" value="RusA"/>
    <property type="match status" value="1"/>
</dbReference>
<evidence type="ECO:0000313" key="2">
    <source>
        <dbReference type="Proteomes" id="UP000540685"/>
    </source>
</evidence>
<evidence type="ECO:0000313" key="1">
    <source>
        <dbReference type="EMBL" id="MBB5820290.1"/>
    </source>
</evidence>
<dbReference type="GO" id="GO:0000287">
    <property type="term" value="F:magnesium ion binding"/>
    <property type="evidence" value="ECO:0007669"/>
    <property type="project" value="InterPro"/>
</dbReference>
<comment type="caution">
    <text evidence="1">The sequence shown here is derived from an EMBL/GenBank/DDBJ whole genome shotgun (WGS) entry which is preliminary data.</text>
</comment>
<dbReference type="RefSeq" id="WP_184547585.1">
    <property type="nucleotide sequence ID" value="NZ_JACHMP010000001.1"/>
</dbReference>